<dbReference type="EMBL" id="RKST01000006">
    <property type="protein sequence ID" value="RUM98462.1"/>
    <property type="molecule type" value="Genomic_DNA"/>
</dbReference>
<sequence>MTRIFLAIALFLLALPALAQDEQADRSYFVGFVEDQLSSPNRQIRINNIQGALSSNATIGEITIADREGIWLRITNARIVWTRSALLLGRLNIDTLAADRIDVLRKPLPDESAPAPEAGGFRVPELPISISLGALEIPHVTFGEDVFGLASEMAITGRLQLAGGSLDTALNVTRLDGPGGQLTLTAAYANASQVLNLDLKLDEPANGVVANLLNIEGRPPVALALQGEGPLAELDLALTLDADAQRVLTGTTRLRRQSDGLAFNADVEGPIARLISPRFRSFFGTNTTLQAAGSVKDGGGMVLDNLDLQSAALKVKAAAQTTADGFLQRLTLDASVDNGTAEKVLLPLPGENTVQRAAVKLAFGDSAGEEWTGSVQIDDLSTETFSSKSVEVLLSGLAQNIATPAERRITFTATGGASGVTATRADIAEALGDRVTLDIGGDWQAGQPVKLAKALLAANGLSLSMEGDIAEYAFNGDIGIKASALAPFSALAGRDLSGGIDLAAKGEVKPLTGAFDLALDGTATGLGIGTPAADNLLEGQTRITGGIARGETGLMARQLRIFNDQVEVTADGSFATGASDFNFDLAISDLALVSEKAAGRLAAKGRASGSDGLIGLTFGAEVPTGSLVGKTLREAVIGFEGTLRDKDLNGQLTGNAFLDGVRVELASALAVSENEKRLGDLAFTAGGAKITGDVTQTREGLIEGKLVLDAADISTAAALLLREATGAVNADIALSHRGGKQNAAIRADANGVAVDTIRLGKANLDATLEDIFNVPIANGTLGASDVSAAGIDIATLQATARQEFQTTNFSADATLKNGTTASTTGALSPVEGGYRLALRDLEVRQGNLAARLVEPAALQMRGQRIGIDNLLLDVGGGRVSARGEIADRLDLAVNITDLPLAIANTIKPDLALAGTLNGTANIGGTRAQPDISFSAQGRSLAAAALRQAGLRSINLDAEGTSTTSRLNVKAAVTSPEGLRATVNGAVPLDKGAMTLDVALEAFPLAVLNAVAPGQELGGTLSGTARLTGTFADPAAAFTLRGAGVRAAALQSAGAAPLEINATGNFTGRVLTLSSAEANGPQGLSVSASGRLPVSGTGVELSVRGEAPLALANRFLAERGAQVSGTLQANATVSGSLQNPVIHGMFSTQGAEFIDPESNTRLRSIAVMGTIDGDRVTLRNASANLAAGGSVAAAGTISLDAAAAFPADLRITLNDARYADGNLVVATVGGVLTVTGGLARDPLIAGTITVSRAEITVPDSFAGGAAALDVKHRNAPAGVQATLRRARADDGTPTPTSRPSVARLDVTVNAPARIFVRGRGLDAELGGSVRLTGPVTDIHPVGGFELIRGRLGILGQRITFDEGTVTLVGDLDPFLNFVARSGGNDITVFITVTGRASDISVKFSSQPELPEDEVLARLIFNRSINELSAFQIAQLAAAAAELAGGSNTSLLGSLRGATGLDDLDVVTDSEGNAALRAGRYIQDNIYLGVEAGAQGTTRGTINLDITEDLKARGAVGSGGDSSLGVFYEKDY</sequence>
<organism evidence="7 8">
    <name type="scientific">Borborobacter arsenicus</name>
    <dbReference type="NCBI Taxonomy" id="1851146"/>
    <lineage>
        <taxon>Bacteria</taxon>
        <taxon>Pseudomonadati</taxon>
        <taxon>Pseudomonadota</taxon>
        <taxon>Alphaproteobacteria</taxon>
        <taxon>Hyphomicrobiales</taxon>
        <taxon>Phyllobacteriaceae</taxon>
        <taxon>Borborobacter</taxon>
    </lineage>
</organism>
<dbReference type="Pfam" id="PF04357">
    <property type="entry name" value="TamB"/>
    <property type="match status" value="1"/>
</dbReference>
<feature type="domain" description="Translocation and assembly module TamB C-terminal" evidence="6">
    <location>
        <begin position="1180"/>
        <end position="1530"/>
    </location>
</feature>
<dbReference type="GO" id="GO:0005886">
    <property type="term" value="C:plasma membrane"/>
    <property type="evidence" value="ECO:0007669"/>
    <property type="project" value="InterPro"/>
</dbReference>
<evidence type="ECO:0000256" key="2">
    <source>
        <dbReference type="ARBA" id="ARBA00022692"/>
    </source>
</evidence>
<dbReference type="PANTHER" id="PTHR36985">
    <property type="entry name" value="TRANSLOCATION AND ASSEMBLY MODULE SUBUNIT TAMB"/>
    <property type="match status" value="1"/>
</dbReference>
<evidence type="ECO:0000313" key="7">
    <source>
        <dbReference type="EMBL" id="RUM98462.1"/>
    </source>
</evidence>
<dbReference type="PANTHER" id="PTHR36985:SF1">
    <property type="entry name" value="TRANSLOCATION AND ASSEMBLY MODULE SUBUNIT TAMB"/>
    <property type="match status" value="1"/>
</dbReference>
<proteinExistence type="predicted"/>
<dbReference type="GO" id="GO:0097347">
    <property type="term" value="C:TAM protein secretion complex"/>
    <property type="evidence" value="ECO:0007669"/>
    <property type="project" value="TreeGrafter"/>
</dbReference>
<evidence type="ECO:0000256" key="4">
    <source>
        <dbReference type="ARBA" id="ARBA00023136"/>
    </source>
</evidence>
<keyword evidence="5" id="KW-0732">Signal</keyword>
<reference evidence="7 8" key="1">
    <citation type="submission" date="2018-11" db="EMBL/GenBank/DDBJ databases">
        <title>Pseudaminobacter arsenicus sp. nov., an arsenic-resistant bacterium isolated from arsenic-rich aquifers.</title>
        <authorList>
            <person name="Mu Y."/>
        </authorList>
    </citation>
    <scope>NUCLEOTIDE SEQUENCE [LARGE SCALE GENOMIC DNA]</scope>
    <source>
        <strain evidence="7 8">CB3</strain>
    </source>
</reference>
<name>A0A432V8F1_9HYPH</name>
<evidence type="ECO:0000259" key="6">
    <source>
        <dbReference type="Pfam" id="PF04357"/>
    </source>
</evidence>
<protein>
    <submittedName>
        <fullName evidence="7">Translocation/assembly module TamB</fullName>
    </submittedName>
</protein>
<feature type="chain" id="PRO_5019148416" evidence="5">
    <location>
        <begin position="20"/>
        <end position="1530"/>
    </location>
</feature>
<gene>
    <name evidence="7" type="ORF">EET67_07455</name>
</gene>
<evidence type="ECO:0000256" key="3">
    <source>
        <dbReference type="ARBA" id="ARBA00022989"/>
    </source>
</evidence>
<dbReference type="InterPro" id="IPR007452">
    <property type="entry name" value="TamB_C"/>
</dbReference>
<evidence type="ECO:0000256" key="1">
    <source>
        <dbReference type="ARBA" id="ARBA00004167"/>
    </source>
</evidence>
<dbReference type="Proteomes" id="UP000281647">
    <property type="component" value="Unassembled WGS sequence"/>
</dbReference>
<keyword evidence="4" id="KW-0472">Membrane</keyword>
<accession>A0A432V8F1</accession>
<comment type="caution">
    <text evidence="7">The sequence shown here is derived from an EMBL/GenBank/DDBJ whole genome shotgun (WGS) entry which is preliminary data.</text>
</comment>
<dbReference type="OrthoDB" id="7784409at2"/>
<evidence type="ECO:0000313" key="8">
    <source>
        <dbReference type="Proteomes" id="UP000281647"/>
    </source>
</evidence>
<feature type="signal peptide" evidence="5">
    <location>
        <begin position="1"/>
        <end position="19"/>
    </location>
</feature>
<keyword evidence="2" id="KW-0812">Transmembrane</keyword>
<dbReference type="GO" id="GO:0009306">
    <property type="term" value="P:protein secretion"/>
    <property type="evidence" value="ECO:0007669"/>
    <property type="project" value="InterPro"/>
</dbReference>
<keyword evidence="3" id="KW-1133">Transmembrane helix</keyword>
<evidence type="ECO:0000256" key="5">
    <source>
        <dbReference type="SAM" id="SignalP"/>
    </source>
</evidence>
<keyword evidence="8" id="KW-1185">Reference proteome</keyword>
<dbReference type="RefSeq" id="WP_128626315.1">
    <property type="nucleotide sequence ID" value="NZ_RKST01000006.1"/>
</dbReference>
<comment type="subcellular location">
    <subcellularLocation>
        <location evidence="1">Membrane</location>
        <topology evidence="1">Single-pass membrane protein</topology>
    </subcellularLocation>
</comment>